<reference evidence="13 14" key="1">
    <citation type="submission" date="2023-07" db="EMBL/GenBank/DDBJ databases">
        <title>Sorghum-associated microbial communities from plants grown in Nebraska, USA.</title>
        <authorList>
            <person name="Schachtman D."/>
        </authorList>
    </citation>
    <scope>NUCLEOTIDE SEQUENCE [LARGE SCALE GENOMIC DNA]</scope>
    <source>
        <strain evidence="13 14">BE211</strain>
    </source>
</reference>
<dbReference type="InterPro" id="IPR013785">
    <property type="entry name" value="Aldolase_TIM"/>
</dbReference>
<evidence type="ECO:0000256" key="11">
    <source>
        <dbReference type="RuleBase" id="RU004253"/>
    </source>
</evidence>
<proteinExistence type="inferred from homology"/>
<comment type="cofactor">
    <cofactor evidence="9">
        <name>Mg(2+)</name>
        <dbReference type="ChEBI" id="CHEBI:18420"/>
    </cofactor>
    <text evidence="9">Binds 1 Mg(2+) ion per subunit.</text>
</comment>
<evidence type="ECO:0000313" key="13">
    <source>
        <dbReference type="EMBL" id="MDR7071825.1"/>
    </source>
</evidence>
<evidence type="ECO:0000256" key="2">
    <source>
        <dbReference type="ARBA" id="ARBA00022679"/>
    </source>
</evidence>
<feature type="binding site" evidence="9">
    <location>
        <begin position="145"/>
        <end position="147"/>
    </location>
    <ligand>
        <name>2-[(2R,5Z)-2-carboxy-4-methylthiazol-5(2H)-ylidene]ethyl phosphate</name>
        <dbReference type="ChEBI" id="CHEBI:62899"/>
    </ligand>
</feature>
<keyword evidence="5 9" id="KW-0784">Thiamine biosynthesis</keyword>
<feature type="binding site" evidence="9">
    <location>
        <begin position="197"/>
        <end position="198"/>
    </location>
    <ligand>
        <name>2-[(2R,5Z)-2-carboxy-4-methylthiazol-5(2H)-ylidene]ethyl phosphate</name>
        <dbReference type="ChEBI" id="CHEBI:62899"/>
    </ligand>
</feature>
<feature type="binding site" evidence="9">
    <location>
        <position position="101"/>
    </location>
    <ligand>
        <name>Mg(2+)</name>
        <dbReference type="ChEBI" id="CHEBI:18420"/>
    </ligand>
</feature>
<comment type="catalytic activity">
    <reaction evidence="7 9 10">
        <text>2-(2-carboxy-4-methylthiazol-5-yl)ethyl phosphate + 4-amino-2-methyl-5-(diphosphooxymethyl)pyrimidine + 2 H(+) = thiamine phosphate + CO2 + diphosphate</text>
        <dbReference type="Rhea" id="RHEA:47848"/>
        <dbReference type="ChEBI" id="CHEBI:15378"/>
        <dbReference type="ChEBI" id="CHEBI:16526"/>
        <dbReference type="ChEBI" id="CHEBI:33019"/>
        <dbReference type="ChEBI" id="CHEBI:37575"/>
        <dbReference type="ChEBI" id="CHEBI:57841"/>
        <dbReference type="ChEBI" id="CHEBI:62890"/>
        <dbReference type="EC" id="2.5.1.3"/>
    </reaction>
</comment>
<feature type="binding site" evidence="9">
    <location>
        <position position="82"/>
    </location>
    <ligand>
        <name>Mg(2+)</name>
        <dbReference type="ChEBI" id="CHEBI:18420"/>
    </ligand>
</feature>
<evidence type="ECO:0000256" key="7">
    <source>
        <dbReference type="ARBA" id="ARBA00047851"/>
    </source>
</evidence>
<dbReference type="InterPro" id="IPR034291">
    <property type="entry name" value="TMP_synthase"/>
</dbReference>
<accession>A0ABU1TXD5</accession>
<keyword evidence="14" id="KW-1185">Reference proteome</keyword>
<evidence type="ECO:0000256" key="3">
    <source>
        <dbReference type="ARBA" id="ARBA00022723"/>
    </source>
</evidence>
<feature type="domain" description="Thiamine phosphate synthase/TenI" evidence="12">
    <location>
        <begin position="15"/>
        <end position="200"/>
    </location>
</feature>
<dbReference type="InterPro" id="IPR022998">
    <property type="entry name" value="ThiamineP_synth_TenI"/>
</dbReference>
<dbReference type="CDD" id="cd00564">
    <property type="entry name" value="TMP_TenI"/>
    <property type="match status" value="1"/>
</dbReference>
<gene>
    <name evidence="9" type="primary">thiE</name>
    <name evidence="13" type="ORF">J2X07_000800</name>
</gene>
<feature type="binding site" evidence="9">
    <location>
        <position position="148"/>
    </location>
    <ligand>
        <name>4-amino-2-methyl-5-(diphosphooxymethyl)pyrimidine</name>
        <dbReference type="ChEBI" id="CHEBI:57841"/>
    </ligand>
</feature>
<evidence type="ECO:0000256" key="10">
    <source>
        <dbReference type="RuleBase" id="RU003826"/>
    </source>
</evidence>
<keyword evidence="3 9" id="KW-0479">Metal-binding</keyword>
<comment type="function">
    <text evidence="9">Condenses 4-methyl-5-(beta-hydroxyethyl)thiazole monophosphate (THZ-P) and 2-methyl-4-amino-5-hydroxymethyl pyrimidine pyrophosphate (HMP-PP) to form thiamine monophosphate (TMP).</text>
</comment>
<dbReference type="EC" id="2.5.1.3" evidence="9"/>
<evidence type="ECO:0000256" key="5">
    <source>
        <dbReference type="ARBA" id="ARBA00022977"/>
    </source>
</evidence>
<comment type="catalytic activity">
    <reaction evidence="8 9 10">
        <text>2-[(2R,5Z)-2-carboxy-4-methylthiazol-5(2H)-ylidene]ethyl phosphate + 4-amino-2-methyl-5-(diphosphooxymethyl)pyrimidine + 2 H(+) = thiamine phosphate + CO2 + diphosphate</text>
        <dbReference type="Rhea" id="RHEA:47844"/>
        <dbReference type="ChEBI" id="CHEBI:15378"/>
        <dbReference type="ChEBI" id="CHEBI:16526"/>
        <dbReference type="ChEBI" id="CHEBI:33019"/>
        <dbReference type="ChEBI" id="CHEBI:37575"/>
        <dbReference type="ChEBI" id="CHEBI:57841"/>
        <dbReference type="ChEBI" id="CHEBI:62899"/>
        <dbReference type="EC" id="2.5.1.3"/>
    </reaction>
</comment>
<protein>
    <recommendedName>
        <fullName evidence="9">Thiamine-phosphate synthase</fullName>
        <shortName evidence="9">TP synthase</shortName>
        <shortName evidence="9">TPS</shortName>
        <ecNumber evidence="9">2.5.1.3</ecNumber>
    </recommendedName>
    <alternativeName>
        <fullName evidence="9">Thiamine-phosphate pyrophosphorylase</fullName>
        <shortName evidence="9">TMP pyrophosphorylase</shortName>
        <shortName evidence="9">TMP-PPase</shortName>
    </alternativeName>
</protein>
<keyword evidence="2 9" id="KW-0808">Transferase</keyword>
<evidence type="ECO:0000256" key="1">
    <source>
        <dbReference type="ARBA" id="ARBA00005165"/>
    </source>
</evidence>
<name>A0ABU1TXD5_9BACL</name>
<comment type="similarity">
    <text evidence="9 10">Belongs to the thiamine-phosphate synthase family.</text>
</comment>
<evidence type="ECO:0000259" key="12">
    <source>
        <dbReference type="Pfam" id="PF02581"/>
    </source>
</evidence>
<evidence type="ECO:0000256" key="8">
    <source>
        <dbReference type="ARBA" id="ARBA00047883"/>
    </source>
</evidence>
<evidence type="ECO:0000313" key="14">
    <source>
        <dbReference type="Proteomes" id="UP001258181"/>
    </source>
</evidence>
<evidence type="ECO:0000256" key="6">
    <source>
        <dbReference type="ARBA" id="ARBA00047334"/>
    </source>
</evidence>
<dbReference type="PANTHER" id="PTHR20857">
    <property type="entry name" value="THIAMINE-PHOSPHATE PYROPHOSPHORYLASE"/>
    <property type="match status" value="1"/>
</dbReference>
<evidence type="ECO:0000256" key="4">
    <source>
        <dbReference type="ARBA" id="ARBA00022842"/>
    </source>
</evidence>
<feature type="binding site" evidence="9">
    <location>
        <position position="81"/>
    </location>
    <ligand>
        <name>4-amino-2-methyl-5-(diphosphooxymethyl)pyrimidine</name>
        <dbReference type="ChEBI" id="CHEBI:57841"/>
    </ligand>
</feature>
<comment type="pathway">
    <text evidence="1 9 11">Cofactor biosynthesis; thiamine diphosphate biosynthesis; thiamine phosphate from 4-amino-2-methyl-5-diphosphomethylpyrimidine and 4-methyl-5-(2-phosphoethyl)-thiazole: step 1/1.</text>
</comment>
<dbReference type="RefSeq" id="WP_310256661.1">
    <property type="nucleotide sequence ID" value="NZ_JAVDWA010000001.1"/>
</dbReference>
<evidence type="ECO:0000256" key="9">
    <source>
        <dbReference type="HAMAP-Rule" id="MF_00097"/>
    </source>
</evidence>
<dbReference type="Pfam" id="PF02581">
    <property type="entry name" value="TMP-TENI"/>
    <property type="match status" value="1"/>
</dbReference>
<dbReference type="PANTHER" id="PTHR20857:SF15">
    <property type="entry name" value="THIAMINE-PHOSPHATE SYNTHASE"/>
    <property type="match status" value="1"/>
</dbReference>
<feature type="binding site" evidence="9">
    <location>
        <position position="177"/>
    </location>
    <ligand>
        <name>2-[(2R,5Z)-2-carboxy-4-methylthiazol-5(2H)-ylidene]ethyl phosphate</name>
        <dbReference type="ChEBI" id="CHEBI:62899"/>
    </ligand>
</feature>
<feature type="binding site" evidence="9">
    <location>
        <position position="119"/>
    </location>
    <ligand>
        <name>4-amino-2-methyl-5-(diphosphooxymethyl)pyrimidine</name>
        <dbReference type="ChEBI" id="CHEBI:57841"/>
    </ligand>
</feature>
<comment type="caution">
    <text evidence="13">The sequence shown here is derived from an EMBL/GenBank/DDBJ whole genome shotgun (WGS) entry which is preliminary data.</text>
</comment>
<dbReference type="SUPFAM" id="SSF51391">
    <property type="entry name" value="Thiamin phosphate synthase"/>
    <property type="match status" value="1"/>
</dbReference>
<sequence length="223" mass="23677">MQNSTHNELSQKLSLYFVAGTMNCESPDAFKKIVAEAINGGITTFQYREKGENAVTGQKQVEMAMYAKEMCKAKDVLFIVNDDLELMKAVDADGLHVGQSDGNLDTIREETKGKILGISAHTLAEAKDAEARGADYIGVGPIFATSTKPDAEEPVGTGIFHELRNSGISLPLVAIGGLSVENTFETISAGADGAAIISAITLSEDPKQASQKLLSTILQAKRG</sequence>
<dbReference type="Gene3D" id="3.20.20.70">
    <property type="entry name" value="Aldolase class I"/>
    <property type="match status" value="1"/>
</dbReference>
<dbReference type="Proteomes" id="UP001258181">
    <property type="component" value="Unassembled WGS sequence"/>
</dbReference>
<comment type="catalytic activity">
    <reaction evidence="6 9 10">
        <text>4-methyl-5-(2-phosphooxyethyl)-thiazole + 4-amino-2-methyl-5-(diphosphooxymethyl)pyrimidine + H(+) = thiamine phosphate + diphosphate</text>
        <dbReference type="Rhea" id="RHEA:22328"/>
        <dbReference type="ChEBI" id="CHEBI:15378"/>
        <dbReference type="ChEBI" id="CHEBI:33019"/>
        <dbReference type="ChEBI" id="CHEBI:37575"/>
        <dbReference type="ChEBI" id="CHEBI:57841"/>
        <dbReference type="ChEBI" id="CHEBI:58296"/>
        <dbReference type="EC" id="2.5.1.3"/>
    </reaction>
</comment>
<dbReference type="EMBL" id="JAVDWA010000001">
    <property type="protein sequence ID" value="MDR7071825.1"/>
    <property type="molecule type" value="Genomic_DNA"/>
</dbReference>
<feature type="binding site" evidence="9">
    <location>
        <begin position="46"/>
        <end position="50"/>
    </location>
    <ligand>
        <name>4-amino-2-methyl-5-(diphosphooxymethyl)pyrimidine</name>
        <dbReference type="ChEBI" id="CHEBI:57841"/>
    </ligand>
</feature>
<dbReference type="HAMAP" id="MF_00097">
    <property type="entry name" value="TMP_synthase"/>
    <property type="match status" value="1"/>
</dbReference>
<dbReference type="NCBIfam" id="TIGR00693">
    <property type="entry name" value="thiE"/>
    <property type="match status" value="1"/>
</dbReference>
<keyword evidence="4 9" id="KW-0460">Magnesium</keyword>
<organism evidence="13 14">
    <name type="scientific">Fictibacillus barbaricus</name>
    <dbReference type="NCBI Taxonomy" id="182136"/>
    <lineage>
        <taxon>Bacteria</taxon>
        <taxon>Bacillati</taxon>
        <taxon>Bacillota</taxon>
        <taxon>Bacilli</taxon>
        <taxon>Bacillales</taxon>
        <taxon>Fictibacillaceae</taxon>
        <taxon>Fictibacillus</taxon>
    </lineage>
</organism>
<dbReference type="GO" id="GO:0004789">
    <property type="term" value="F:thiamine-phosphate diphosphorylase activity"/>
    <property type="evidence" value="ECO:0007669"/>
    <property type="project" value="UniProtKB-EC"/>
</dbReference>
<dbReference type="InterPro" id="IPR036206">
    <property type="entry name" value="ThiamineP_synth_sf"/>
</dbReference>